<evidence type="ECO:0000256" key="7">
    <source>
        <dbReference type="ARBA" id="ARBA00023136"/>
    </source>
</evidence>
<dbReference type="PROSITE" id="PS00211">
    <property type="entry name" value="ABC_TRANSPORTER_1"/>
    <property type="match status" value="1"/>
</dbReference>
<keyword evidence="5" id="KW-0067">ATP-binding</keyword>
<dbReference type="InterPro" id="IPR036640">
    <property type="entry name" value="ABC1_TM_sf"/>
</dbReference>
<dbReference type="GO" id="GO:0016020">
    <property type="term" value="C:membrane"/>
    <property type="evidence" value="ECO:0007669"/>
    <property type="project" value="UniProtKB-SubCell"/>
</dbReference>
<dbReference type="InterPro" id="IPR027417">
    <property type="entry name" value="P-loop_NTPase"/>
</dbReference>
<dbReference type="AlphaFoldDB" id="A0A0F8Z9K9"/>
<dbReference type="SUPFAM" id="SSF52540">
    <property type="entry name" value="P-loop containing nucleoside triphosphate hydrolases"/>
    <property type="match status" value="1"/>
</dbReference>
<feature type="region of interest" description="Disordered" evidence="8">
    <location>
        <begin position="339"/>
        <end position="361"/>
    </location>
</feature>
<dbReference type="EMBL" id="LAZR01052568">
    <property type="protein sequence ID" value="KKK82665.1"/>
    <property type="molecule type" value="Genomic_DNA"/>
</dbReference>
<comment type="subcellular location">
    <subcellularLocation>
        <location evidence="1">Membrane</location>
        <topology evidence="1">Multi-pass membrane protein</topology>
    </subcellularLocation>
</comment>
<evidence type="ECO:0000256" key="9">
    <source>
        <dbReference type="SAM" id="Phobius"/>
    </source>
</evidence>
<evidence type="ECO:0000256" key="2">
    <source>
        <dbReference type="ARBA" id="ARBA00022448"/>
    </source>
</evidence>
<reference evidence="12" key="1">
    <citation type="journal article" date="2015" name="Nature">
        <title>Complex archaea that bridge the gap between prokaryotes and eukaryotes.</title>
        <authorList>
            <person name="Spang A."/>
            <person name="Saw J.H."/>
            <person name="Jorgensen S.L."/>
            <person name="Zaremba-Niedzwiedzka K."/>
            <person name="Martijn J."/>
            <person name="Lind A.E."/>
            <person name="van Eijk R."/>
            <person name="Schleper C."/>
            <person name="Guy L."/>
            <person name="Ettema T.J."/>
        </authorList>
    </citation>
    <scope>NUCLEOTIDE SEQUENCE</scope>
</reference>
<dbReference type="CDD" id="cd03254">
    <property type="entry name" value="ABCC_Glucan_exporter_like"/>
    <property type="match status" value="1"/>
</dbReference>
<name>A0A0F8Z9K9_9ZZZZ</name>
<dbReference type="GO" id="GO:0016887">
    <property type="term" value="F:ATP hydrolysis activity"/>
    <property type="evidence" value="ECO:0007669"/>
    <property type="project" value="InterPro"/>
</dbReference>
<dbReference type="InterPro" id="IPR003439">
    <property type="entry name" value="ABC_transporter-like_ATP-bd"/>
</dbReference>
<evidence type="ECO:0000259" key="10">
    <source>
        <dbReference type="PROSITE" id="PS50893"/>
    </source>
</evidence>
<feature type="non-terminal residue" evidence="12">
    <location>
        <position position="1"/>
    </location>
</feature>
<evidence type="ECO:0000256" key="5">
    <source>
        <dbReference type="ARBA" id="ARBA00022840"/>
    </source>
</evidence>
<dbReference type="SMART" id="SM00382">
    <property type="entry name" value="AAA"/>
    <property type="match status" value="1"/>
</dbReference>
<protein>
    <recommendedName>
        <fullName evidence="13">ABC transporter domain-containing protein</fullName>
    </recommendedName>
</protein>
<dbReference type="PROSITE" id="PS50929">
    <property type="entry name" value="ABC_TM1F"/>
    <property type="match status" value="1"/>
</dbReference>
<dbReference type="Pfam" id="PF00005">
    <property type="entry name" value="ABC_tran"/>
    <property type="match status" value="1"/>
</dbReference>
<organism evidence="12">
    <name type="scientific">marine sediment metagenome</name>
    <dbReference type="NCBI Taxonomy" id="412755"/>
    <lineage>
        <taxon>unclassified sequences</taxon>
        <taxon>metagenomes</taxon>
        <taxon>ecological metagenomes</taxon>
    </lineage>
</organism>
<dbReference type="Gene3D" id="1.20.1560.10">
    <property type="entry name" value="ABC transporter type 1, transmembrane domain"/>
    <property type="match status" value="1"/>
</dbReference>
<keyword evidence="2" id="KW-0813">Transport</keyword>
<evidence type="ECO:0000256" key="1">
    <source>
        <dbReference type="ARBA" id="ARBA00004141"/>
    </source>
</evidence>
<dbReference type="GO" id="GO:0005524">
    <property type="term" value="F:ATP binding"/>
    <property type="evidence" value="ECO:0007669"/>
    <property type="project" value="UniProtKB-KW"/>
</dbReference>
<proteinExistence type="predicted"/>
<comment type="caution">
    <text evidence="12">The sequence shown here is derived from an EMBL/GenBank/DDBJ whole genome shotgun (WGS) entry which is preliminary data.</text>
</comment>
<dbReference type="Gene3D" id="3.40.50.300">
    <property type="entry name" value="P-loop containing nucleotide triphosphate hydrolases"/>
    <property type="match status" value="1"/>
</dbReference>
<keyword evidence="4" id="KW-0547">Nucleotide-binding</keyword>
<evidence type="ECO:0000313" key="12">
    <source>
        <dbReference type="EMBL" id="KKK82665.1"/>
    </source>
</evidence>
<dbReference type="InterPro" id="IPR011527">
    <property type="entry name" value="ABC1_TM_dom"/>
</dbReference>
<dbReference type="InterPro" id="IPR003593">
    <property type="entry name" value="AAA+_ATPase"/>
</dbReference>
<evidence type="ECO:0008006" key="13">
    <source>
        <dbReference type="Google" id="ProtNLM"/>
    </source>
</evidence>
<evidence type="ECO:0000256" key="6">
    <source>
        <dbReference type="ARBA" id="ARBA00022989"/>
    </source>
</evidence>
<evidence type="ECO:0000256" key="3">
    <source>
        <dbReference type="ARBA" id="ARBA00022692"/>
    </source>
</evidence>
<evidence type="ECO:0000256" key="8">
    <source>
        <dbReference type="SAM" id="MobiDB-lite"/>
    </source>
</evidence>
<evidence type="ECO:0000256" key="4">
    <source>
        <dbReference type="ARBA" id="ARBA00022741"/>
    </source>
</evidence>
<feature type="transmembrane region" description="Helical" evidence="9">
    <location>
        <begin position="34"/>
        <end position="52"/>
    </location>
</feature>
<dbReference type="InterPro" id="IPR039421">
    <property type="entry name" value="Type_1_exporter"/>
</dbReference>
<keyword evidence="6 9" id="KW-1133">Transmembrane helix</keyword>
<keyword evidence="3 9" id="KW-0812">Transmembrane</keyword>
<sequence length="361" mass="39574">AGRLTAAVMPVMDLTVAAATALVVIFGGMRVLDGSLGIGVVIAFALYVQRFFDPVRDLVLQYTQLQRAMAGGQRIFEVLDTQPEIVDAPDALDLPDIRGEVTFQHVHFEYVPGVEVLEDIDLHVRAGETVAIVGPTGAGKSTLTSLVVRFYDVTQGRLLIDGTDIRQVKRESVARRVGIVLQDPFLFSGTVRDNIRYGRLEATDEEIGEAARTVGAHDFIKRLPQGYDTVLYERGQNLSQGQRQLIAFARAVLAEPRILILDEATANVDTRTEVVIQRALKRLLKGRTSFVIAHRMSTIRGADRVVVLDGGRIVESGTHKELLARDGLYARLYRMTYEQADSSDGNGQRPGEPATKPLPAG</sequence>
<dbReference type="PANTHER" id="PTHR43394">
    <property type="entry name" value="ATP-DEPENDENT PERMEASE MDL1, MITOCHONDRIAL"/>
    <property type="match status" value="1"/>
</dbReference>
<keyword evidence="7 9" id="KW-0472">Membrane</keyword>
<feature type="transmembrane region" description="Helical" evidence="9">
    <location>
        <begin position="6"/>
        <end position="27"/>
    </location>
</feature>
<dbReference type="PANTHER" id="PTHR43394:SF1">
    <property type="entry name" value="ATP-BINDING CASSETTE SUB-FAMILY B MEMBER 10, MITOCHONDRIAL"/>
    <property type="match status" value="1"/>
</dbReference>
<dbReference type="SUPFAM" id="SSF90123">
    <property type="entry name" value="ABC transporter transmembrane region"/>
    <property type="match status" value="1"/>
</dbReference>
<gene>
    <name evidence="12" type="ORF">LCGC14_2801120</name>
</gene>
<dbReference type="GO" id="GO:0015421">
    <property type="term" value="F:ABC-type oligopeptide transporter activity"/>
    <property type="evidence" value="ECO:0007669"/>
    <property type="project" value="TreeGrafter"/>
</dbReference>
<dbReference type="InterPro" id="IPR017871">
    <property type="entry name" value="ABC_transporter-like_CS"/>
</dbReference>
<dbReference type="FunFam" id="3.40.50.300:FF:000287">
    <property type="entry name" value="Multidrug ABC transporter ATP-binding protein"/>
    <property type="match status" value="1"/>
</dbReference>
<evidence type="ECO:0000259" key="11">
    <source>
        <dbReference type="PROSITE" id="PS50929"/>
    </source>
</evidence>
<feature type="domain" description="ABC transmembrane type-1" evidence="11">
    <location>
        <begin position="1"/>
        <end position="67"/>
    </location>
</feature>
<feature type="domain" description="ABC transporter" evidence="10">
    <location>
        <begin position="101"/>
        <end position="335"/>
    </location>
</feature>
<dbReference type="PROSITE" id="PS50893">
    <property type="entry name" value="ABC_TRANSPORTER_2"/>
    <property type="match status" value="1"/>
</dbReference>
<accession>A0A0F8Z9K9</accession>